<feature type="coiled-coil region" evidence="1">
    <location>
        <begin position="19"/>
        <end position="99"/>
    </location>
</feature>
<evidence type="ECO:0000313" key="5">
    <source>
        <dbReference type="Proteomes" id="UP000507163"/>
    </source>
</evidence>
<dbReference type="Proteomes" id="UP000507163">
    <property type="component" value="Chromosome 12"/>
</dbReference>
<dbReference type="VEuPathDB" id="PlasmoDB:PCHAS_1216400"/>
<dbReference type="GeneID" id="3493912"/>
<evidence type="ECO:0000256" key="1">
    <source>
        <dbReference type="SAM" id="Coils"/>
    </source>
</evidence>
<reference evidence="3" key="2">
    <citation type="submission" date="2014-05" db="EMBL/GenBank/DDBJ databases">
        <authorList>
            <person name="Aslett M.A."/>
            <person name="De Silva N."/>
        </authorList>
    </citation>
    <scope>NUCLEOTIDE SEQUENCE</scope>
    <source>
        <strain evidence="3">AS</strain>
    </source>
</reference>
<evidence type="ECO:0000313" key="3">
    <source>
        <dbReference type="EMBL" id="VTZ69635.1"/>
    </source>
</evidence>
<dbReference type="KEGG" id="pcb:PCHAS_1216400"/>
<name>A0A077TRA6_PLACU</name>
<proteinExistence type="predicted"/>
<protein>
    <submittedName>
        <fullName evidence="2">Uncharacterized protein</fullName>
    </submittedName>
</protein>
<evidence type="ECO:0000313" key="4">
    <source>
        <dbReference type="Proteomes" id="UP000071118"/>
    </source>
</evidence>
<dbReference type="Proteomes" id="UP000071118">
    <property type="component" value="Chromosome 12"/>
</dbReference>
<keyword evidence="4" id="KW-1185">Reference proteome</keyword>
<gene>
    <name evidence="2" type="ORF">PCHAJ_000321100</name>
    <name evidence="3" type="ORF">PCHAS_1216400</name>
</gene>
<dbReference type="OrthoDB" id="371744at2759"/>
<reference evidence="2 5" key="3">
    <citation type="submission" date="2016-08" db="EMBL/GenBank/DDBJ databases">
        <authorList>
            <consortium name="Pathogen Informatics"/>
        </authorList>
    </citation>
    <scope>NUCLEOTIDE SEQUENCE [LARGE SCALE GENOMIC DNA]</scope>
    <source>
        <strain evidence="2 5">AJ</strain>
        <strain evidence="3">AS</strain>
    </source>
</reference>
<sequence length="184" mass="21861">MSSIIDKNKKKEEIHFLKAKELKEKIESIKNDLEAKTKLISELKEQRIDKIKNIKELEIKNNTNYKSFINEYENILNEYQNIENEIYEMLGDLASLSEKSYNEILELREENKNILMSKDLVIEKIKKELQDQMEMIDLEMSKHSNMLNSLLLKIGDIFKKTHVQYQNDEELRPLLIRLKSIGKS</sequence>
<accession>A0A077TRA6</accession>
<dbReference type="AlphaFoldDB" id="A0A077TRA6"/>
<evidence type="ECO:0000313" key="2">
    <source>
        <dbReference type="EMBL" id="SCM24626.1"/>
    </source>
</evidence>
<dbReference type="EMBL" id="LK022889">
    <property type="protein sequence ID" value="VTZ69635.1"/>
    <property type="molecule type" value="Genomic_DNA"/>
</dbReference>
<keyword evidence="1" id="KW-0175">Coiled coil</keyword>
<dbReference type="EMBL" id="LT608178">
    <property type="protein sequence ID" value="SCM24626.1"/>
    <property type="molecule type" value="Genomic_DNA"/>
</dbReference>
<dbReference type="RefSeq" id="XP_016654229.1">
    <property type="nucleotide sequence ID" value="XM_016798867.1"/>
</dbReference>
<organism evidence="2 5">
    <name type="scientific">Plasmodium chabaudi chabaudi</name>
    <dbReference type="NCBI Taxonomy" id="31271"/>
    <lineage>
        <taxon>Eukaryota</taxon>
        <taxon>Sar</taxon>
        <taxon>Alveolata</taxon>
        <taxon>Apicomplexa</taxon>
        <taxon>Aconoidasida</taxon>
        <taxon>Haemosporida</taxon>
        <taxon>Plasmodiidae</taxon>
        <taxon>Plasmodium</taxon>
        <taxon>Plasmodium (Vinckeia)</taxon>
    </lineage>
</organism>
<reference evidence="3 4" key="1">
    <citation type="journal article" date="2014" name="BMC Biol.">
        <title>A comprehensive evaluation of rodent malaria parasite genomes and gene expression.</title>
        <authorList>
            <person name="Otto T.D."/>
            <person name="Bohme U."/>
            <person name="Jackson A.P."/>
            <person name="Hunt M."/>
            <person name="Franke-Fayard B."/>
            <person name="Hoeijmakers W.A."/>
            <person name="Religa A.A."/>
            <person name="Robertson L."/>
            <person name="Sanders M."/>
            <person name="Ogun S.A."/>
            <person name="Cunningham D."/>
            <person name="Erhart A."/>
            <person name="Billker O."/>
            <person name="Khan S.M."/>
            <person name="Stunnenberg H.G."/>
            <person name="Langhorne J."/>
            <person name="Holder A.A."/>
            <person name="Waters A.P."/>
            <person name="Newbold C.I."/>
            <person name="Pain A."/>
            <person name="Berriman M."/>
            <person name="Janse C.J."/>
        </authorList>
    </citation>
    <scope>NUCLEOTIDE SEQUENCE [LARGE SCALE GENOMIC DNA]</scope>
    <source>
        <strain evidence="3 4">AS</strain>
    </source>
</reference>